<evidence type="ECO:0000256" key="1">
    <source>
        <dbReference type="SAM" id="MobiDB-lite"/>
    </source>
</evidence>
<feature type="compositionally biased region" description="Basic residues" evidence="1">
    <location>
        <begin position="562"/>
        <end position="584"/>
    </location>
</feature>
<comment type="caution">
    <text evidence="2">The sequence shown here is derived from an EMBL/GenBank/DDBJ whole genome shotgun (WGS) entry which is preliminary data.</text>
</comment>
<evidence type="ECO:0000313" key="2">
    <source>
        <dbReference type="EMBL" id="TGJ70469.1"/>
    </source>
</evidence>
<reference evidence="2 3" key="1">
    <citation type="submission" date="2019-03" db="EMBL/GenBank/DDBJ databases">
        <title>Nematode-trapping fungi genome.</title>
        <authorList>
            <person name="Vidal-Diez De Ulzurrun G."/>
        </authorList>
    </citation>
    <scope>NUCLEOTIDE SEQUENCE [LARGE SCALE GENOMIC DNA]</scope>
    <source>
        <strain evidence="2 3">TWF154</strain>
    </source>
</reference>
<feature type="region of interest" description="Disordered" evidence="1">
    <location>
        <begin position="505"/>
        <end position="597"/>
    </location>
</feature>
<organism evidence="2 3">
    <name type="scientific">Orbilia oligospora</name>
    <name type="common">Nematode-trapping fungus</name>
    <name type="synonym">Arthrobotrys oligospora</name>
    <dbReference type="NCBI Taxonomy" id="2813651"/>
    <lineage>
        <taxon>Eukaryota</taxon>
        <taxon>Fungi</taxon>
        <taxon>Dikarya</taxon>
        <taxon>Ascomycota</taxon>
        <taxon>Pezizomycotina</taxon>
        <taxon>Orbiliomycetes</taxon>
        <taxon>Orbiliales</taxon>
        <taxon>Orbiliaceae</taxon>
        <taxon>Orbilia</taxon>
    </lineage>
</organism>
<gene>
    <name evidence="2" type="ORF">EYR41_006425</name>
</gene>
<feature type="compositionally biased region" description="Polar residues" evidence="1">
    <location>
        <begin position="505"/>
        <end position="548"/>
    </location>
</feature>
<protein>
    <submittedName>
        <fullName evidence="2">Uncharacterized protein</fullName>
    </submittedName>
</protein>
<feature type="compositionally biased region" description="Basic and acidic residues" evidence="1">
    <location>
        <begin position="585"/>
        <end position="597"/>
    </location>
</feature>
<dbReference type="EMBL" id="SOZJ01000003">
    <property type="protein sequence ID" value="TGJ70469.1"/>
    <property type="molecule type" value="Genomic_DNA"/>
</dbReference>
<dbReference type="Proteomes" id="UP000297595">
    <property type="component" value="Unassembled WGS sequence"/>
</dbReference>
<dbReference type="AlphaFoldDB" id="A0A8H2HL19"/>
<proteinExistence type="predicted"/>
<accession>A0A8H2HL19</accession>
<feature type="region of interest" description="Disordered" evidence="1">
    <location>
        <begin position="248"/>
        <end position="279"/>
    </location>
</feature>
<name>A0A8H2HL19_ORBOL</name>
<evidence type="ECO:0000313" key="3">
    <source>
        <dbReference type="Proteomes" id="UP000297595"/>
    </source>
</evidence>
<sequence length="597" mass="66418">MQSSKKVSLAESPIWHGNNVYIGRFYEEASDAYGKRLQFLIPDDDKEFKNRFLQVCKLSDKQKQEIRRYLLIERYGIQVAQCESCQGLEVLCRVHYSERRCGSCIAAHRDCSYRETWADPRSPLFSTTIEVAPSNLAGQDSERQRDLLGCNGPAKAIQATQQIQAELLAKKLQEVAEGMKSFQIAISNKNAEVVPSTKAPVPGPSYHGAGLYDPNAQPVANPAGTRIIVGYENFSYVTVAPERVPQEEIEGTGDDPTCLAGSSDSKGVGGSRSDLSPEGLQNLSIESESCGPRELEEHSRIVNIRYDTDDDGDTIMTDIEFSEASDIDFQPVDEISIEVNVVDRETVATILGRRPNESKVLVNFQTRISASLRHLIVALKERGTLYEGVLLLDIRDTDWNHNPPVYWKRPRDSFDFSKRLLKLSERTKLLVHLDAAINPPASSRELENLKSNNCDDIMVLVVGKPLAAQRKKAGRKPIKFLAEVLHYPEEFLAKYTSVPSFTLNSKPHSVKQGPSTARKTPCKQNLTTDPSDGSETPTSAPSTVGGSSKKQDHKPHQAPGKAKAKSKSKSKNRSRKNKGKAKKRQRDEKKLISLDER</sequence>